<feature type="signal peptide" evidence="3">
    <location>
        <begin position="1"/>
        <end position="26"/>
    </location>
</feature>
<dbReference type="RefSeq" id="WP_381429389.1">
    <property type="nucleotide sequence ID" value="NZ_JBHSNO010000001.1"/>
</dbReference>
<dbReference type="Proteomes" id="UP001596109">
    <property type="component" value="Unassembled WGS sequence"/>
</dbReference>
<proteinExistence type="inferred from homology"/>
<dbReference type="Pfam" id="PF02630">
    <property type="entry name" value="SCO1-SenC"/>
    <property type="match status" value="1"/>
</dbReference>
<dbReference type="InterPro" id="IPR003782">
    <property type="entry name" value="SCO1/SenC"/>
</dbReference>
<dbReference type="CDD" id="cd02968">
    <property type="entry name" value="SCO"/>
    <property type="match status" value="1"/>
</dbReference>
<keyword evidence="6" id="KW-1185">Reference proteome</keyword>
<evidence type="ECO:0000313" key="6">
    <source>
        <dbReference type="Proteomes" id="UP001596109"/>
    </source>
</evidence>
<organism evidence="5 6">
    <name type="scientific">Sporosarcina soli</name>
    <dbReference type="NCBI Taxonomy" id="334736"/>
    <lineage>
        <taxon>Bacteria</taxon>
        <taxon>Bacillati</taxon>
        <taxon>Bacillota</taxon>
        <taxon>Bacilli</taxon>
        <taxon>Bacillales</taxon>
        <taxon>Caryophanaceae</taxon>
        <taxon>Sporosarcina</taxon>
    </lineage>
</organism>
<evidence type="ECO:0000256" key="3">
    <source>
        <dbReference type="SAM" id="SignalP"/>
    </source>
</evidence>
<evidence type="ECO:0000256" key="1">
    <source>
        <dbReference type="ARBA" id="ARBA00010996"/>
    </source>
</evidence>
<evidence type="ECO:0000313" key="5">
    <source>
        <dbReference type="EMBL" id="MFC5587406.1"/>
    </source>
</evidence>
<dbReference type="EMBL" id="JBHSNO010000001">
    <property type="protein sequence ID" value="MFC5587406.1"/>
    <property type="molecule type" value="Genomic_DNA"/>
</dbReference>
<dbReference type="InterPro" id="IPR013766">
    <property type="entry name" value="Thioredoxin_domain"/>
</dbReference>
<comment type="similarity">
    <text evidence="1">Belongs to the SCO1/2 family.</text>
</comment>
<keyword evidence="3" id="KW-0732">Signal</keyword>
<evidence type="ECO:0000259" key="4">
    <source>
        <dbReference type="PROSITE" id="PS51352"/>
    </source>
</evidence>
<accession>A0ABW0TFG2</accession>
<keyword evidence="2" id="KW-0186">Copper</keyword>
<feature type="domain" description="Thioredoxin" evidence="4">
    <location>
        <begin position="27"/>
        <end position="194"/>
    </location>
</feature>
<name>A0ABW0TFG2_9BACL</name>
<dbReference type="Gene3D" id="3.40.30.10">
    <property type="entry name" value="Glutaredoxin"/>
    <property type="match status" value="1"/>
</dbReference>
<gene>
    <name evidence="5" type="ORF">ACFPRA_00600</name>
</gene>
<sequence length="197" mass="22563">MRKKWLLPFCLLVVLVLSACSQGGFKADHEYDIEPFEFTNQHHEKVSLDDLKGKVWLAQFVFTQCQDACPPMMVNMTNVEKDLAAEGVEDYKIVSFSIDPETDTPELMQEYLDLFDVQDQSRWEMLTGFKQEKIIKFAMDSFRTLVADDPQNNNVIHATYFSLVNQDGKVVKTYNGYSDVPYEQIVKDVKALVKAGA</sequence>
<evidence type="ECO:0000256" key="2">
    <source>
        <dbReference type="ARBA" id="ARBA00023008"/>
    </source>
</evidence>
<dbReference type="PANTHER" id="PTHR12151">
    <property type="entry name" value="ELECTRON TRANSPORT PROTIN SCO1/SENC FAMILY MEMBER"/>
    <property type="match status" value="1"/>
</dbReference>
<dbReference type="InterPro" id="IPR036249">
    <property type="entry name" value="Thioredoxin-like_sf"/>
</dbReference>
<comment type="caution">
    <text evidence="5">The sequence shown here is derived from an EMBL/GenBank/DDBJ whole genome shotgun (WGS) entry which is preliminary data.</text>
</comment>
<feature type="chain" id="PRO_5047540217" evidence="3">
    <location>
        <begin position="27"/>
        <end position="197"/>
    </location>
</feature>
<protein>
    <submittedName>
        <fullName evidence="5">SCO family protein</fullName>
    </submittedName>
</protein>
<dbReference type="PROSITE" id="PS51352">
    <property type="entry name" value="THIOREDOXIN_2"/>
    <property type="match status" value="1"/>
</dbReference>
<reference evidence="6" key="1">
    <citation type="journal article" date="2019" name="Int. J. Syst. Evol. Microbiol.">
        <title>The Global Catalogue of Microorganisms (GCM) 10K type strain sequencing project: providing services to taxonomists for standard genome sequencing and annotation.</title>
        <authorList>
            <consortium name="The Broad Institute Genomics Platform"/>
            <consortium name="The Broad Institute Genome Sequencing Center for Infectious Disease"/>
            <person name="Wu L."/>
            <person name="Ma J."/>
        </authorList>
    </citation>
    <scope>NUCLEOTIDE SEQUENCE [LARGE SCALE GENOMIC DNA]</scope>
    <source>
        <strain evidence="6">CGMCC 4.1434</strain>
    </source>
</reference>
<dbReference type="PANTHER" id="PTHR12151:SF25">
    <property type="entry name" value="LINALOOL DEHYDRATASE_ISOMERASE DOMAIN-CONTAINING PROTEIN"/>
    <property type="match status" value="1"/>
</dbReference>
<dbReference type="SUPFAM" id="SSF52833">
    <property type="entry name" value="Thioredoxin-like"/>
    <property type="match status" value="1"/>
</dbReference>
<dbReference type="PROSITE" id="PS51257">
    <property type="entry name" value="PROKAR_LIPOPROTEIN"/>
    <property type="match status" value="1"/>
</dbReference>